<dbReference type="InterPro" id="IPR002654">
    <property type="entry name" value="Glyco_trans_25"/>
</dbReference>
<protein>
    <submittedName>
        <fullName evidence="2">Glycosyltransferase family 25 protein</fullName>
    </submittedName>
</protein>
<proteinExistence type="predicted"/>
<sequence length="279" mass="30876">MKCYLINLDRSPERLAVMRARFGALGLGFERVPAIDGVRTELPPAFFLKPDGSVRRPLAPSELGCFYSHYECWQRIAAGEDPYGAIFEDDVVFAQGAAALLADDGWIPAGTDGVKIETMFQQALIDRHAVPLPGGFSLARLLHEHYGAAAYILSRDFAVHLVAHFATPTMPNDHVVFGPEAGFLETRRILQLTPAVAIQERLLEKPTPDEAGSLLEIERMGAGAVSARKGLRRVLRNLSRPVEELVRRLQGRPRGYRGKPPSFARCAVIPFGTLRRRPR</sequence>
<gene>
    <name evidence="2" type="ORF">MWN34_07985</name>
</gene>
<name>A0ABT0DA69_9HYPH</name>
<accession>A0ABT0DA69</accession>
<organism evidence="2 3">
    <name type="scientific">Ancylobacter crimeensis</name>
    <dbReference type="NCBI Taxonomy" id="2579147"/>
    <lineage>
        <taxon>Bacteria</taxon>
        <taxon>Pseudomonadati</taxon>
        <taxon>Pseudomonadota</taxon>
        <taxon>Alphaproteobacteria</taxon>
        <taxon>Hyphomicrobiales</taxon>
        <taxon>Xanthobacteraceae</taxon>
        <taxon>Ancylobacter</taxon>
    </lineage>
</organism>
<dbReference type="Pfam" id="PF01755">
    <property type="entry name" value="Glyco_transf_25"/>
    <property type="match status" value="1"/>
</dbReference>
<dbReference type="RefSeq" id="WP_247028302.1">
    <property type="nucleotide sequence ID" value="NZ_JALKCH010000004.1"/>
</dbReference>
<feature type="domain" description="Glycosyl transferase family 25" evidence="1">
    <location>
        <begin position="2"/>
        <end position="175"/>
    </location>
</feature>
<dbReference type="EMBL" id="JALKCH010000004">
    <property type="protein sequence ID" value="MCK0196851.1"/>
    <property type="molecule type" value="Genomic_DNA"/>
</dbReference>
<dbReference type="Proteomes" id="UP001203284">
    <property type="component" value="Unassembled WGS sequence"/>
</dbReference>
<evidence type="ECO:0000313" key="3">
    <source>
        <dbReference type="Proteomes" id="UP001203284"/>
    </source>
</evidence>
<evidence type="ECO:0000259" key="1">
    <source>
        <dbReference type="Pfam" id="PF01755"/>
    </source>
</evidence>
<comment type="caution">
    <text evidence="2">The sequence shown here is derived from an EMBL/GenBank/DDBJ whole genome shotgun (WGS) entry which is preliminary data.</text>
</comment>
<keyword evidence="3" id="KW-1185">Reference proteome</keyword>
<evidence type="ECO:0000313" key="2">
    <source>
        <dbReference type="EMBL" id="MCK0196851.1"/>
    </source>
</evidence>
<dbReference type="CDD" id="cd06532">
    <property type="entry name" value="Glyco_transf_25"/>
    <property type="match status" value="1"/>
</dbReference>
<reference evidence="2 3" key="1">
    <citation type="submission" date="2022-04" db="EMBL/GenBank/DDBJ databases">
        <authorList>
            <person name="Grouzdev D.S."/>
            <person name="Pantiukh K.S."/>
            <person name="Krutkina M.S."/>
        </authorList>
    </citation>
    <scope>NUCLEOTIDE SEQUENCE [LARGE SCALE GENOMIC DNA]</scope>
    <source>
        <strain evidence="2 3">6x-1</strain>
    </source>
</reference>